<feature type="region of interest" description="Disordered" evidence="2">
    <location>
        <begin position="117"/>
        <end position="149"/>
    </location>
</feature>
<protein>
    <submittedName>
        <fullName evidence="3">Polymer-forming cytoskeletal protein</fullName>
    </submittedName>
</protein>
<dbReference type="AlphaFoldDB" id="A0A956RPM3"/>
<comment type="similarity">
    <text evidence="1">Belongs to the bactofilin family.</text>
</comment>
<evidence type="ECO:0000256" key="1">
    <source>
        <dbReference type="ARBA" id="ARBA00044755"/>
    </source>
</evidence>
<dbReference type="Pfam" id="PF04519">
    <property type="entry name" value="Bactofilin"/>
    <property type="match status" value="1"/>
</dbReference>
<evidence type="ECO:0000313" key="4">
    <source>
        <dbReference type="Proteomes" id="UP000697710"/>
    </source>
</evidence>
<dbReference type="EMBL" id="JAGQHR010000080">
    <property type="protein sequence ID" value="MCA9726884.1"/>
    <property type="molecule type" value="Genomic_DNA"/>
</dbReference>
<feature type="compositionally biased region" description="Basic and acidic residues" evidence="2">
    <location>
        <begin position="120"/>
        <end position="149"/>
    </location>
</feature>
<reference evidence="3" key="2">
    <citation type="journal article" date="2021" name="Microbiome">
        <title>Successional dynamics and alternative stable states in a saline activated sludge microbial community over 9 years.</title>
        <authorList>
            <person name="Wang Y."/>
            <person name="Ye J."/>
            <person name="Ju F."/>
            <person name="Liu L."/>
            <person name="Boyd J.A."/>
            <person name="Deng Y."/>
            <person name="Parks D.H."/>
            <person name="Jiang X."/>
            <person name="Yin X."/>
            <person name="Woodcroft B.J."/>
            <person name="Tyson G.W."/>
            <person name="Hugenholtz P."/>
            <person name="Polz M.F."/>
            <person name="Zhang T."/>
        </authorList>
    </citation>
    <scope>NUCLEOTIDE SEQUENCE</scope>
    <source>
        <strain evidence="3">HKST-UBA01</strain>
    </source>
</reference>
<dbReference type="PANTHER" id="PTHR35024:SF4">
    <property type="entry name" value="POLYMER-FORMING CYTOSKELETAL PROTEIN"/>
    <property type="match status" value="1"/>
</dbReference>
<evidence type="ECO:0000313" key="3">
    <source>
        <dbReference type="EMBL" id="MCA9726884.1"/>
    </source>
</evidence>
<comment type="caution">
    <text evidence="3">The sequence shown here is derived from an EMBL/GenBank/DDBJ whole genome shotgun (WGS) entry which is preliminary data.</text>
</comment>
<reference evidence="3" key="1">
    <citation type="submission" date="2020-04" db="EMBL/GenBank/DDBJ databases">
        <authorList>
            <person name="Zhang T."/>
        </authorList>
    </citation>
    <scope>NUCLEOTIDE SEQUENCE</scope>
    <source>
        <strain evidence="3">HKST-UBA01</strain>
    </source>
</reference>
<evidence type="ECO:0000256" key="2">
    <source>
        <dbReference type="SAM" id="MobiDB-lite"/>
    </source>
</evidence>
<sequence length="149" mass="16027">MFGKSNDAAPRVIAGDHHAQSILQEGVVVRGELEAKGDVRLDGRLEGKIIVSDRLTIGTTGSLIAEVEANEVVVMGKFEGSIRARNRLELKKGARVVGDISTANLIIEEGVYFEGNSKMSDGRERPKEGEILSIDKKASASKELPKAMP</sequence>
<gene>
    <name evidence="3" type="ORF">KC729_04315</name>
</gene>
<dbReference type="InterPro" id="IPR007607">
    <property type="entry name" value="BacA/B"/>
</dbReference>
<proteinExistence type="inferred from homology"/>
<dbReference type="Proteomes" id="UP000697710">
    <property type="component" value="Unassembled WGS sequence"/>
</dbReference>
<dbReference type="PANTHER" id="PTHR35024">
    <property type="entry name" value="HYPOTHETICAL CYTOSOLIC PROTEIN"/>
    <property type="match status" value="1"/>
</dbReference>
<accession>A0A956RPM3</accession>
<organism evidence="3 4">
    <name type="scientific">Eiseniibacteriota bacterium</name>
    <dbReference type="NCBI Taxonomy" id="2212470"/>
    <lineage>
        <taxon>Bacteria</taxon>
        <taxon>Candidatus Eiseniibacteriota</taxon>
    </lineage>
</organism>
<name>A0A956RPM3_UNCEI</name>